<proteinExistence type="predicted"/>
<sequence length="161" mass="18074">MNHFLGVYLNDQLAMGVLWRDLARRAQQENRDTEFGEPLAEVAQQIGEDVETFRELMRRVGVPMNPLKVGMAAAAERLGRLKLNGRLSAYSPLSRFVELEFLAMGIDGKKQMWATLRDQAELGKRVPEVDFDGLIERADTQRKLLEPFRARAGTEALGGAS</sequence>
<keyword evidence="2" id="KW-1185">Reference proteome</keyword>
<dbReference type="RefSeq" id="WP_233734635.1">
    <property type="nucleotide sequence ID" value="NZ_JBHMDJ010000361.1"/>
</dbReference>
<evidence type="ECO:0008006" key="3">
    <source>
        <dbReference type="Google" id="ProtNLM"/>
    </source>
</evidence>
<reference evidence="1 2" key="1">
    <citation type="submission" date="2021-12" db="EMBL/GenBank/DDBJ databases">
        <title>Genome sequence of Kibdelosporangium philippinense ATCC 49844.</title>
        <authorList>
            <person name="Fedorov E.A."/>
            <person name="Omeragic M."/>
            <person name="Shalygina K.F."/>
            <person name="Maclea K.S."/>
        </authorList>
    </citation>
    <scope>NUCLEOTIDE SEQUENCE [LARGE SCALE GENOMIC DNA]</scope>
    <source>
        <strain evidence="1 2">ATCC 49844</strain>
    </source>
</reference>
<gene>
    <name evidence="1" type="ORF">LWC34_54950</name>
</gene>
<evidence type="ECO:0000313" key="2">
    <source>
        <dbReference type="Proteomes" id="UP001521150"/>
    </source>
</evidence>
<name>A0ABS8ZW62_9PSEU</name>
<evidence type="ECO:0000313" key="1">
    <source>
        <dbReference type="EMBL" id="MCE7011857.1"/>
    </source>
</evidence>
<comment type="caution">
    <text evidence="1">The sequence shown here is derived from an EMBL/GenBank/DDBJ whole genome shotgun (WGS) entry which is preliminary data.</text>
</comment>
<organism evidence="1 2">
    <name type="scientific">Kibdelosporangium philippinense</name>
    <dbReference type="NCBI Taxonomy" id="211113"/>
    <lineage>
        <taxon>Bacteria</taxon>
        <taxon>Bacillati</taxon>
        <taxon>Actinomycetota</taxon>
        <taxon>Actinomycetes</taxon>
        <taxon>Pseudonocardiales</taxon>
        <taxon>Pseudonocardiaceae</taxon>
        <taxon>Kibdelosporangium</taxon>
    </lineage>
</organism>
<dbReference type="EMBL" id="JAJVCN010000005">
    <property type="protein sequence ID" value="MCE7011857.1"/>
    <property type="molecule type" value="Genomic_DNA"/>
</dbReference>
<protein>
    <recommendedName>
        <fullName evidence="3">DUF222 domain-containing protein</fullName>
    </recommendedName>
</protein>
<dbReference type="Proteomes" id="UP001521150">
    <property type="component" value="Unassembled WGS sequence"/>
</dbReference>
<accession>A0ABS8ZW62</accession>